<protein>
    <submittedName>
        <fullName evidence="1">Uncharacterized protein</fullName>
    </submittedName>
</protein>
<dbReference type="Gene3D" id="2.60.40.1120">
    <property type="entry name" value="Carboxypeptidase-like, regulatory domain"/>
    <property type="match status" value="1"/>
</dbReference>
<dbReference type="Proteomes" id="UP000197277">
    <property type="component" value="Unassembled WGS sequence"/>
</dbReference>
<evidence type="ECO:0000313" key="2">
    <source>
        <dbReference type="Proteomes" id="UP000197277"/>
    </source>
</evidence>
<dbReference type="EMBL" id="NIRR01000009">
    <property type="protein sequence ID" value="OWP63651.1"/>
    <property type="molecule type" value="Genomic_DNA"/>
</dbReference>
<reference evidence="1 2" key="1">
    <citation type="submission" date="2017-06" db="EMBL/GenBank/DDBJ databases">
        <title>Hymenobacter amundsenii sp. nov. isolated from regoliths in Antarctica.</title>
        <authorList>
            <person name="Sedlacek I."/>
            <person name="Kralova S."/>
            <person name="Pantucek R."/>
            <person name="Svec P."/>
            <person name="Holochova P."/>
            <person name="Stankova E."/>
            <person name="Vrbovska V."/>
            <person name="Busse H.-J."/>
        </authorList>
    </citation>
    <scope>NUCLEOTIDE SEQUENCE [LARGE SCALE GENOMIC DNA]</scope>
    <source>
        <strain evidence="1 2">CCM 8682</strain>
    </source>
</reference>
<evidence type="ECO:0000313" key="1">
    <source>
        <dbReference type="EMBL" id="OWP63651.1"/>
    </source>
</evidence>
<accession>A0A246FLN3</accession>
<dbReference type="AlphaFoldDB" id="A0A246FLN3"/>
<dbReference type="SUPFAM" id="SSF49464">
    <property type="entry name" value="Carboxypeptidase regulatory domain-like"/>
    <property type="match status" value="1"/>
</dbReference>
<dbReference type="InterPro" id="IPR008969">
    <property type="entry name" value="CarboxyPept-like_regulatory"/>
</dbReference>
<gene>
    <name evidence="1" type="ORF">CDA63_07615</name>
</gene>
<organism evidence="1 2">
    <name type="scientific">Hymenobacter amundsenii</name>
    <dbReference type="NCBI Taxonomy" id="2006685"/>
    <lineage>
        <taxon>Bacteria</taxon>
        <taxon>Pseudomonadati</taxon>
        <taxon>Bacteroidota</taxon>
        <taxon>Cytophagia</taxon>
        <taxon>Cytophagales</taxon>
        <taxon>Hymenobacteraceae</taxon>
        <taxon>Hymenobacter</taxon>
    </lineage>
</organism>
<keyword evidence="2" id="KW-1185">Reference proteome</keyword>
<sequence length="200" mass="21560">MLLLLSSCGKEGPTLVSGLVVDKDTDQPVPNAEVQVHAFSGGGSSGGGGYGPALGGPYRTDADGKFAFTFEADRGKTYRLDAYGPLGHFSVDQGVEVENGRTNRNLRIPVQAPGWVRVRIIDEPPTIGEGMLFVGCIGPKDYNFRLPLQREESFVIATGANIPNASLCWTVRQDVGRTVTEYQQKLTIPSLDTVTVTIRF</sequence>
<comment type="caution">
    <text evidence="1">The sequence shown here is derived from an EMBL/GenBank/DDBJ whole genome shotgun (WGS) entry which is preliminary data.</text>
</comment>
<proteinExistence type="predicted"/>
<name>A0A246FLN3_9BACT</name>